<keyword evidence="17" id="KW-1208">Phospholipid metabolism</keyword>
<keyword evidence="16" id="KW-0594">Phospholipid biosynthesis</keyword>
<keyword evidence="9" id="KW-0444">Lipid biosynthesis</keyword>
<keyword evidence="10 18" id="KW-0808">Transferase</keyword>
<dbReference type="EMBL" id="JACHIB010000013">
    <property type="protein sequence ID" value="MBB6084345.1"/>
    <property type="molecule type" value="Genomic_DNA"/>
</dbReference>
<dbReference type="PANTHER" id="PTHR46382">
    <property type="entry name" value="PHOSPHATIDATE CYTIDYLYLTRANSFERASE"/>
    <property type="match status" value="1"/>
</dbReference>
<feature type="transmembrane region" description="Helical" evidence="19">
    <location>
        <begin position="143"/>
        <end position="161"/>
    </location>
</feature>
<dbReference type="GO" id="GO:0016024">
    <property type="term" value="P:CDP-diacylglycerol biosynthetic process"/>
    <property type="evidence" value="ECO:0007669"/>
    <property type="project" value="UniProtKB-UniPathway"/>
</dbReference>
<dbReference type="RefSeq" id="WP_151025330.1">
    <property type="nucleotide sequence ID" value="NZ_JACHIB010000013.1"/>
</dbReference>
<evidence type="ECO:0000256" key="11">
    <source>
        <dbReference type="ARBA" id="ARBA00022692"/>
    </source>
</evidence>
<evidence type="ECO:0000256" key="18">
    <source>
        <dbReference type="RuleBase" id="RU003938"/>
    </source>
</evidence>
<evidence type="ECO:0000256" key="12">
    <source>
        <dbReference type="ARBA" id="ARBA00022695"/>
    </source>
</evidence>
<comment type="subcellular location">
    <subcellularLocation>
        <location evidence="2">Cell membrane</location>
        <topology evidence="2">Multi-pass membrane protein</topology>
    </subcellularLocation>
</comment>
<evidence type="ECO:0000256" key="19">
    <source>
        <dbReference type="SAM" id="Phobius"/>
    </source>
</evidence>
<evidence type="ECO:0000256" key="5">
    <source>
        <dbReference type="ARBA" id="ARBA00010185"/>
    </source>
</evidence>
<comment type="catalytic activity">
    <reaction evidence="1 18">
        <text>a 1,2-diacyl-sn-glycero-3-phosphate + CTP + H(+) = a CDP-1,2-diacyl-sn-glycerol + diphosphate</text>
        <dbReference type="Rhea" id="RHEA:16229"/>
        <dbReference type="ChEBI" id="CHEBI:15378"/>
        <dbReference type="ChEBI" id="CHEBI:33019"/>
        <dbReference type="ChEBI" id="CHEBI:37563"/>
        <dbReference type="ChEBI" id="CHEBI:58332"/>
        <dbReference type="ChEBI" id="CHEBI:58608"/>
        <dbReference type="EC" id="2.7.7.41"/>
    </reaction>
</comment>
<dbReference type="InterPro" id="IPR000374">
    <property type="entry name" value="PC_trans"/>
</dbReference>
<dbReference type="UniPathway" id="UPA00557">
    <property type="reaction ID" value="UER00614"/>
</dbReference>
<evidence type="ECO:0000256" key="10">
    <source>
        <dbReference type="ARBA" id="ARBA00022679"/>
    </source>
</evidence>
<proteinExistence type="inferred from homology"/>
<evidence type="ECO:0000256" key="4">
    <source>
        <dbReference type="ARBA" id="ARBA00005189"/>
    </source>
</evidence>
<accession>A0A7W9TP79</accession>
<feature type="transmembrane region" description="Helical" evidence="19">
    <location>
        <begin position="207"/>
        <end position="231"/>
    </location>
</feature>
<keyword evidence="12 18" id="KW-0548">Nucleotidyltransferase</keyword>
<name>A0A7W9TP79_CASDE</name>
<dbReference type="Proteomes" id="UP000541136">
    <property type="component" value="Unassembled WGS sequence"/>
</dbReference>
<evidence type="ECO:0000256" key="16">
    <source>
        <dbReference type="ARBA" id="ARBA00023209"/>
    </source>
</evidence>
<keyword evidence="11 18" id="KW-0812">Transmembrane</keyword>
<dbReference type="GO" id="GO:0005886">
    <property type="term" value="C:plasma membrane"/>
    <property type="evidence" value="ECO:0007669"/>
    <property type="project" value="UniProtKB-SubCell"/>
</dbReference>
<evidence type="ECO:0000256" key="14">
    <source>
        <dbReference type="ARBA" id="ARBA00023098"/>
    </source>
</evidence>
<dbReference type="EC" id="2.7.7.41" evidence="6 18"/>
<dbReference type="PANTHER" id="PTHR46382:SF1">
    <property type="entry name" value="PHOSPHATIDATE CYTIDYLYLTRANSFERASE"/>
    <property type="match status" value="1"/>
</dbReference>
<comment type="pathway">
    <text evidence="3 18">Phospholipid metabolism; CDP-diacylglycerol biosynthesis; CDP-diacylglycerol from sn-glycerol 3-phosphate: step 3/3.</text>
</comment>
<comment type="caution">
    <text evidence="20">The sequence shown here is derived from an EMBL/GenBank/DDBJ whole genome shotgun (WGS) entry which is preliminary data.</text>
</comment>
<feature type="transmembrane region" description="Helical" evidence="19">
    <location>
        <begin position="182"/>
        <end position="201"/>
    </location>
</feature>
<evidence type="ECO:0000256" key="15">
    <source>
        <dbReference type="ARBA" id="ARBA00023136"/>
    </source>
</evidence>
<keyword evidence="14" id="KW-0443">Lipid metabolism</keyword>
<evidence type="ECO:0000256" key="2">
    <source>
        <dbReference type="ARBA" id="ARBA00004651"/>
    </source>
</evidence>
<feature type="transmembrane region" description="Helical" evidence="19">
    <location>
        <begin position="82"/>
        <end position="104"/>
    </location>
</feature>
<comment type="pathway">
    <text evidence="4">Lipid metabolism.</text>
</comment>
<evidence type="ECO:0000313" key="20">
    <source>
        <dbReference type="EMBL" id="MBB6084345.1"/>
    </source>
</evidence>
<protein>
    <recommendedName>
        <fullName evidence="7 18">Phosphatidate cytidylyltransferase</fullName>
        <ecNumber evidence="6 18">2.7.7.41</ecNumber>
    </recommendedName>
</protein>
<evidence type="ECO:0000313" key="21">
    <source>
        <dbReference type="Proteomes" id="UP000541136"/>
    </source>
</evidence>
<evidence type="ECO:0000256" key="17">
    <source>
        <dbReference type="ARBA" id="ARBA00023264"/>
    </source>
</evidence>
<evidence type="ECO:0000256" key="8">
    <source>
        <dbReference type="ARBA" id="ARBA00022475"/>
    </source>
</evidence>
<organism evidence="20 21">
    <name type="scientific">Castellaniella defragrans</name>
    <name type="common">Alcaligenes defragrans</name>
    <dbReference type="NCBI Taxonomy" id="75697"/>
    <lineage>
        <taxon>Bacteria</taxon>
        <taxon>Pseudomonadati</taxon>
        <taxon>Pseudomonadota</taxon>
        <taxon>Betaproteobacteria</taxon>
        <taxon>Burkholderiales</taxon>
        <taxon>Alcaligenaceae</taxon>
        <taxon>Castellaniella</taxon>
    </lineage>
</organism>
<dbReference type="Pfam" id="PF01148">
    <property type="entry name" value="CTP_transf_1"/>
    <property type="match status" value="1"/>
</dbReference>
<keyword evidence="15 19" id="KW-0472">Membrane</keyword>
<evidence type="ECO:0000256" key="6">
    <source>
        <dbReference type="ARBA" id="ARBA00012487"/>
    </source>
</evidence>
<evidence type="ECO:0000256" key="7">
    <source>
        <dbReference type="ARBA" id="ARBA00019373"/>
    </source>
</evidence>
<feature type="transmembrane region" description="Helical" evidence="19">
    <location>
        <begin position="51"/>
        <end position="70"/>
    </location>
</feature>
<dbReference type="GO" id="GO:0004605">
    <property type="term" value="F:phosphatidate cytidylyltransferase activity"/>
    <property type="evidence" value="ECO:0007669"/>
    <property type="project" value="UniProtKB-EC"/>
</dbReference>
<evidence type="ECO:0000256" key="9">
    <source>
        <dbReference type="ARBA" id="ARBA00022516"/>
    </source>
</evidence>
<comment type="similarity">
    <text evidence="5 18">Belongs to the CDS family.</text>
</comment>
<dbReference type="AlphaFoldDB" id="A0A7W9TP79"/>
<evidence type="ECO:0000256" key="3">
    <source>
        <dbReference type="ARBA" id="ARBA00005119"/>
    </source>
</evidence>
<dbReference type="PROSITE" id="PS01315">
    <property type="entry name" value="CDS"/>
    <property type="match status" value="1"/>
</dbReference>
<evidence type="ECO:0000256" key="1">
    <source>
        <dbReference type="ARBA" id="ARBA00001698"/>
    </source>
</evidence>
<keyword evidence="13 19" id="KW-1133">Transmembrane helix</keyword>
<reference evidence="20 21" key="1">
    <citation type="submission" date="2020-08" db="EMBL/GenBank/DDBJ databases">
        <title>Genomic Encyclopedia of Type Strains, Phase IV (KMG-IV): sequencing the most valuable type-strain genomes for metagenomic binning, comparative biology and taxonomic classification.</title>
        <authorList>
            <person name="Goeker M."/>
        </authorList>
    </citation>
    <scope>NUCLEOTIDE SEQUENCE [LARGE SCALE GENOMIC DNA]</scope>
    <source>
        <strain evidence="20 21">DSM 12141</strain>
    </source>
</reference>
<gene>
    <name evidence="20" type="ORF">HNR28_002390</name>
</gene>
<evidence type="ECO:0000256" key="13">
    <source>
        <dbReference type="ARBA" id="ARBA00022989"/>
    </source>
</evidence>
<sequence length="280" mass="29057">MLRQRILTAVVLLSIVAAAVAAPTPWPMLALLGLMTGCALWEWLRLVTPGAAVHWGGAVLAVLALVPLSRLLADGQPGLETAFGSVLLPLAVLFWLAFAPAAVVRARLPDACRPGVLALAGFLVLAATWYALAWVFLRHGAAALVSLWALIWAADIAAYFTGRSLGRRKLAPRVSPGKTIEGAAGGILAATVWLVATALWWPGSFGALLLAHVGWAGLVVAGVALAAWSIVGDLFESLLKRRAGVKDSSQLLPGHGGVYDRIDAVLPVAPAAALLLMAGS</sequence>
<keyword evidence="8" id="KW-1003">Cell membrane</keyword>
<feature type="transmembrane region" description="Helical" evidence="19">
    <location>
        <begin position="116"/>
        <end position="137"/>
    </location>
</feature>